<dbReference type="SUPFAM" id="SSF46785">
    <property type="entry name" value="Winged helix' DNA-binding domain"/>
    <property type="match status" value="1"/>
</dbReference>
<dbReference type="FunFam" id="1.20.1310.10:FF:000002">
    <property type="entry name" value="cullin-3 isoform X1"/>
    <property type="match status" value="1"/>
</dbReference>
<evidence type="ECO:0000259" key="7">
    <source>
        <dbReference type="PROSITE" id="PS50069"/>
    </source>
</evidence>
<dbReference type="Pfam" id="PF10557">
    <property type="entry name" value="Cullin_Nedd8"/>
    <property type="match status" value="1"/>
</dbReference>
<dbReference type="AlphaFoldDB" id="A0A0N1HHY2"/>
<dbReference type="SMART" id="SM00182">
    <property type="entry name" value="CULLIN"/>
    <property type="match status" value="1"/>
</dbReference>
<evidence type="ECO:0000256" key="4">
    <source>
        <dbReference type="PROSITE-ProRule" id="PRU00330"/>
    </source>
</evidence>
<dbReference type="STRING" id="1664694.A0A0N1HHY2"/>
<dbReference type="EMBL" id="LFJN01000001">
    <property type="protein sequence ID" value="KPI45775.1"/>
    <property type="molecule type" value="Genomic_DNA"/>
</dbReference>
<keyword evidence="2" id="KW-1017">Isopeptide bond</keyword>
<reference evidence="8 9" key="1">
    <citation type="submission" date="2015-06" db="EMBL/GenBank/DDBJ databases">
        <title>Draft genome of the ant-associated black yeast Phialophora attae CBS 131958.</title>
        <authorList>
            <person name="Moreno L.F."/>
            <person name="Stielow B.J."/>
            <person name="de Hoog S."/>
            <person name="Vicente V.A."/>
            <person name="Weiss V.A."/>
            <person name="de Vries M."/>
            <person name="Cruz L.M."/>
            <person name="Souza E.M."/>
        </authorList>
    </citation>
    <scope>NUCLEOTIDE SEQUENCE [LARGE SCALE GENOMIC DNA]</scope>
    <source>
        <strain evidence="8 9">CBS 131958</strain>
    </source>
</reference>
<feature type="region of interest" description="Disordered" evidence="6">
    <location>
        <begin position="359"/>
        <end position="380"/>
    </location>
</feature>
<comment type="similarity">
    <text evidence="1 4 5">Belongs to the cullin family.</text>
</comment>
<organism evidence="8 9">
    <name type="scientific">Cyphellophora attinorum</name>
    <dbReference type="NCBI Taxonomy" id="1664694"/>
    <lineage>
        <taxon>Eukaryota</taxon>
        <taxon>Fungi</taxon>
        <taxon>Dikarya</taxon>
        <taxon>Ascomycota</taxon>
        <taxon>Pezizomycotina</taxon>
        <taxon>Eurotiomycetes</taxon>
        <taxon>Chaetothyriomycetidae</taxon>
        <taxon>Chaetothyriales</taxon>
        <taxon>Cyphellophoraceae</taxon>
        <taxon>Cyphellophora</taxon>
    </lineage>
</organism>
<dbReference type="GO" id="GO:0006511">
    <property type="term" value="P:ubiquitin-dependent protein catabolic process"/>
    <property type="evidence" value="ECO:0007669"/>
    <property type="project" value="InterPro"/>
</dbReference>
<evidence type="ECO:0000256" key="3">
    <source>
        <dbReference type="ARBA" id="ARBA00022843"/>
    </source>
</evidence>
<dbReference type="InterPro" id="IPR016159">
    <property type="entry name" value="Cullin_repeat-like_dom_sf"/>
</dbReference>
<dbReference type="RefSeq" id="XP_018005738.1">
    <property type="nucleotide sequence ID" value="XM_018150214.1"/>
</dbReference>
<dbReference type="SUPFAM" id="SSF75632">
    <property type="entry name" value="Cullin homology domain"/>
    <property type="match status" value="1"/>
</dbReference>
<dbReference type="SMART" id="SM00884">
    <property type="entry name" value="Cullin_Nedd8"/>
    <property type="match status" value="1"/>
</dbReference>
<dbReference type="FunFam" id="1.20.1310.10:FF:000061">
    <property type="entry name" value="Related to cullulin 3"/>
    <property type="match status" value="1"/>
</dbReference>
<name>A0A0N1HHY2_9EURO</name>
<evidence type="ECO:0000256" key="5">
    <source>
        <dbReference type="RuleBase" id="RU003829"/>
    </source>
</evidence>
<dbReference type="PROSITE" id="PS50069">
    <property type="entry name" value="CULLIN_2"/>
    <property type="match status" value="1"/>
</dbReference>
<dbReference type="OrthoDB" id="27073at2759"/>
<feature type="compositionally biased region" description="Basic and acidic residues" evidence="6">
    <location>
        <begin position="365"/>
        <end position="378"/>
    </location>
</feature>
<dbReference type="VEuPathDB" id="FungiDB:AB675_965"/>
<dbReference type="Proteomes" id="UP000038010">
    <property type="component" value="Unassembled WGS sequence"/>
</dbReference>
<dbReference type="PANTHER" id="PTHR11932">
    <property type="entry name" value="CULLIN"/>
    <property type="match status" value="1"/>
</dbReference>
<proteinExistence type="inferred from homology"/>
<dbReference type="FunFam" id="1.20.1310.10:FF:000001">
    <property type="entry name" value="Cullin 3"/>
    <property type="match status" value="1"/>
</dbReference>
<dbReference type="FunFam" id="1.20.1310.10:FF:000036">
    <property type="entry name" value="SCF ubiquitin ligase subunit CulC, putative"/>
    <property type="match status" value="1"/>
</dbReference>
<dbReference type="SUPFAM" id="SSF74788">
    <property type="entry name" value="Cullin repeat-like"/>
    <property type="match status" value="1"/>
</dbReference>
<dbReference type="InterPro" id="IPR001373">
    <property type="entry name" value="Cullin_N"/>
</dbReference>
<evidence type="ECO:0000313" key="9">
    <source>
        <dbReference type="Proteomes" id="UP000038010"/>
    </source>
</evidence>
<gene>
    <name evidence="8" type="ORF">AB675_965</name>
</gene>
<dbReference type="InterPro" id="IPR045093">
    <property type="entry name" value="Cullin"/>
</dbReference>
<dbReference type="Pfam" id="PF00888">
    <property type="entry name" value="Cullin"/>
    <property type="match status" value="1"/>
</dbReference>
<accession>A0A0N1HHY2</accession>
<dbReference type="Gene3D" id="3.30.230.130">
    <property type="entry name" value="Cullin, Chain C, Domain 2"/>
    <property type="match status" value="1"/>
</dbReference>
<dbReference type="InterPro" id="IPR036317">
    <property type="entry name" value="Cullin_homology_sf"/>
</dbReference>
<feature type="domain" description="Cullin family profile" evidence="7">
    <location>
        <begin position="433"/>
        <end position="678"/>
    </location>
</feature>
<dbReference type="InterPro" id="IPR019559">
    <property type="entry name" value="Cullin_neddylation_domain"/>
</dbReference>
<dbReference type="FunFam" id="1.10.10.10:FF:000014">
    <property type="entry name" value="Cullin 1"/>
    <property type="match status" value="1"/>
</dbReference>
<evidence type="ECO:0000256" key="2">
    <source>
        <dbReference type="ARBA" id="ARBA00022499"/>
    </source>
</evidence>
<protein>
    <submittedName>
        <fullName evidence="8">Cullin-3-B</fullName>
    </submittedName>
</protein>
<dbReference type="GeneID" id="28742083"/>
<dbReference type="InterPro" id="IPR059120">
    <property type="entry name" value="Cullin-like_AB"/>
</dbReference>
<evidence type="ECO:0000256" key="1">
    <source>
        <dbReference type="ARBA" id="ARBA00006019"/>
    </source>
</evidence>
<dbReference type="GO" id="GO:0031625">
    <property type="term" value="F:ubiquitin protein ligase binding"/>
    <property type="evidence" value="ECO:0007669"/>
    <property type="project" value="InterPro"/>
</dbReference>
<dbReference type="Pfam" id="PF26557">
    <property type="entry name" value="Cullin_AB"/>
    <property type="match status" value="1"/>
</dbReference>
<evidence type="ECO:0000313" key="8">
    <source>
        <dbReference type="EMBL" id="KPI45775.1"/>
    </source>
</evidence>
<evidence type="ECO:0000256" key="6">
    <source>
        <dbReference type="SAM" id="MobiDB-lite"/>
    </source>
</evidence>
<dbReference type="Gene3D" id="1.20.1310.10">
    <property type="entry name" value="Cullin Repeats"/>
    <property type="match status" value="4"/>
</dbReference>
<sequence>MPGIKQATSGKDDPGFDQTWNILAGAFSSIHRKNASSLSFEELFRHAYKLVLKKKHQDLYGNVAEFERTWLQTEVRTKVINHISSTLLAGVGSQSADGQANERRLAGERFMACIKDAYADQSLSMNMITDVLMYMDRVSSQQDTTGRLPSIYTKAMALFRSEVVKARIDGNQDFTIADLLIDTMVGMIDMERKGETIDRTLVRACCHMLEGLYEDLNEDETTKLYLTVFEPAFLTTSREFYNAEGQKYLADADAASFCSQARRRLKEEEERCQQTISAITLPKITAVVDNEFIATHIKAIIDMEGTGVRNMLDNDKVLDLYNVFDLISRVDPRKVALKDAVYKRVLDLGNEINKTAQLTLSSKPQTKDTKDPKDKPSEKVVNQQTQAAIDWVEQILQLKIKYDNLWEKAFKKDAVMEKALELAFQDFIAANERSPEHVSLFLDEYLKRGIKDKSEAEVDVILDKGILLLQYLSSTDQFETYYRKHLARRLLMKRSVSRDMERQMLSKMKLKLGTNITQKLEGMIRDMELSDSLISDYKQYITDLDSSDGKRIDIDTRVLTTNQWPFETLFKSGDEATVCKYPAEVEKVKSHYEQFYHSKHTGRKLTWGAHLGDADIRATFKAADGKTSRYEINVPTYGMVVLMLFNGLPDGQGLTIPEIEAETNIPKKDLIKSLASLTGVKKWALLRKEPSSSKELLDTDQFYYNSAFTSKFVKIKIGVAIGGANKLENDAERQDTKKRIDDERGHSIEAAIVRIMKQRKELTHQNLMTETIQQLSQRFQPDVNMIKKKIEALIDREYLERGPDESRPAYYIYLA</sequence>
<keyword evidence="9" id="KW-1185">Reference proteome</keyword>
<dbReference type="InterPro" id="IPR016158">
    <property type="entry name" value="Cullin_homology"/>
</dbReference>
<comment type="caution">
    <text evidence="8">The sequence shown here is derived from an EMBL/GenBank/DDBJ whole genome shotgun (WGS) entry which is preliminary data.</text>
</comment>
<keyword evidence="3" id="KW-0832">Ubl conjugation</keyword>
<dbReference type="Gene3D" id="1.10.10.10">
    <property type="entry name" value="Winged helix-like DNA-binding domain superfamily/Winged helix DNA-binding domain"/>
    <property type="match status" value="1"/>
</dbReference>
<dbReference type="InterPro" id="IPR036390">
    <property type="entry name" value="WH_DNA-bd_sf"/>
</dbReference>
<dbReference type="InterPro" id="IPR036388">
    <property type="entry name" value="WH-like_DNA-bd_sf"/>
</dbReference>